<evidence type="ECO:0008006" key="8">
    <source>
        <dbReference type="Google" id="ProtNLM"/>
    </source>
</evidence>
<feature type="repeat" description="PPR" evidence="5">
    <location>
        <begin position="543"/>
        <end position="578"/>
    </location>
</feature>
<dbReference type="InterPro" id="IPR011990">
    <property type="entry name" value="TPR-like_helical_dom_sf"/>
</dbReference>
<evidence type="ECO:0000256" key="2">
    <source>
        <dbReference type="ARBA" id="ARBA00022737"/>
    </source>
</evidence>
<evidence type="ECO:0000256" key="1">
    <source>
        <dbReference type="ARBA" id="ARBA00006192"/>
    </source>
</evidence>
<dbReference type="Gene3D" id="1.25.40.10">
    <property type="entry name" value="Tetratricopeptide repeat domain"/>
    <property type="match status" value="3"/>
</dbReference>
<comment type="function">
    <text evidence="3">Regulates mitochondrial small subunit maturation by controlling 15S rRNA 5'-end processing. Localizes to the 5' precursor of the 15S rRNA in a position that is subsequently occupied by mS47 in the mature yeast mtSSU. Uses structure and sequence-specific RNA recognition, binding to a single-stranded region of the precursor and specifically recognizing bases -6 to -1. The exchange of Ccm1 for mS47 is coupled to the irreversible removal of precursor rRNA that is accompanied by conformational changes of the mitoribosomal proteins uS5m and mS26. These conformational changes signal completion of 5'-end rRNA processing through protection of the mature 5'-end of the 15S rRNA and stabilization of mS47. The removal of the 5' precursor together with the dissociation of Ccm1 may be catalyzed by the 5'-3' exoribonuclease Pet127. Involved in the specific removal of group I introns in mitochondrial encoded transcripts.</text>
</comment>
<dbReference type="AlphaFoldDB" id="A0AAD4QGF0"/>
<comment type="caution">
    <text evidence="6">The sequence shown here is derived from an EMBL/GenBank/DDBJ whole genome shotgun (WGS) entry which is preliminary data.</text>
</comment>
<dbReference type="Pfam" id="PF01535">
    <property type="entry name" value="PPR"/>
    <property type="match status" value="1"/>
</dbReference>
<dbReference type="PANTHER" id="PTHR47936">
    <property type="entry name" value="PPR_LONG DOMAIN-CONTAINING PROTEIN"/>
    <property type="match status" value="1"/>
</dbReference>
<accession>A0AAD4QGF0</accession>
<keyword evidence="7" id="KW-1185">Reference proteome</keyword>
<reference evidence="6" key="1">
    <citation type="submission" date="2022-01" db="EMBL/GenBank/DDBJ databases">
        <title>Comparative genomics reveals a dynamic genome evolution in the ectomycorrhizal milk-cap (Lactarius) mushrooms.</title>
        <authorList>
            <consortium name="DOE Joint Genome Institute"/>
            <person name="Lebreton A."/>
            <person name="Tang N."/>
            <person name="Kuo A."/>
            <person name="LaButti K."/>
            <person name="Drula E."/>
            <person name="Barry K."/>
            <person name="Clum A."/>
            <person name="Lipzen A."/>
            <person name="Mousain D."/>
            <person name="Ng V."/>
            <person name="Wang R."/>
            <person name="Wang X."/>
            <person name="Dai Y."/>
            <person name="Henrissat B."/>
            <person name="Grigoriev I.V."/>
            <person name="Guerin-Laguette A."/>
            <person name="Yu F."/>
            <person name="Martin F.M."/>
        </authorList>
    </citation>
    <scope>NUCLEOTIDE SEQUENCE</scope>
    <source>
        <strain evidence="6">QP</strain>
    </source>
</reference>
<evidence type="ECO:0000256" key="3">
    <source>
        <dbReference type="ARBA" id="ARBA00044493"/>
    </source>
</evidence>
<evidence type="ECO:0000313" key="6">
    <source>
        <dbReference type="EMBL" id="KAH8997349.1"/>
    </source>
</evidence>
<comment type="subunit">
    <text evidence="4">Binds to mitochondrial small subunit 15S rRNA.</text>
</comment>
<keyword evidence="2" id="KW-0677">Repeat</keyword>
<organism evidence="6 7">
    <name type="scientific">Lactarius akahatsu</name>
    <dbReference type="NCBI Taxonomy" id="416441"/>
    <lineage>
        <taxon>Eukaryota</taxon>
        <taxon>Fungi</taxon>
        <taxon>Dikarya</taxon>
        <taxon>Basidiomycota</taxon>
        <taxon>Agaricomycotina</taxon>
        <taxon>Agaricomycetes</taxon>
        <taxon>Russulales</taxon>
        <taxon>Russulaceae</taxon>
        <taxon>Lactarius</taxon>
    </lineage>
</organism>
<name>A0AAD4QGF0_9AGAM</name>
<dbReference type="InterPro" id="IPR002885">
    <property type="entry name" value="PPR_rpt"/>
</dbReference>
<dbReference type="PANTHER" id="PTHR47936:SF1">
    <property type="entry name" value="PENTATRICOPEPTIDE REPEAT-CONTAINING PROTEIN GUN1, CHLOROPLASTIC"/>
    <property type="match status" value="1"/>
</dbReference>
<gene>
    <name evidence="6" type="ORF">EDB92DRAFT_1792848</name>
</gene>
<comment type="similarity">
    <text evidence="1">Belongs to the CCM1 family.</text>
</comment>
<proteinExistence type="inferred from homology"/>
<dbReference type="PROSITE" id="PS51375">
    <property type="entry name" value="PPR"/>
    <property type="match status" value="1"/>
</dbReference>
<protein>
    <recommendedName>
        <fullName evidence="8">Pentatricopeptide repeat-containing protein</fullName>
    </recommendedName>
</protein>
<dbReference type="NCBIfam" id="TIGR00756">
    <property type="entry name" value="PPR"/>
    <property type="match status" value="1"/>
</dbReference>
<evidence type="ECO:0000256" key="4">
    <source>
        <dbReference type="ARBA" id="ARBA00044511"/>
    </source>
</evidence>
<evidence type="ECO:0000313" key="7">
    <source>
        <dbReference type="Proteomes" id="UP001201163"/>
    </source>
</evidence>
<dbReference type="EMBL" id="JAKELL010000007">
    <property type="protein sequence ID" value="KAH8997349.1"/>
    <property type="molecule type" value="Genomic_DNA"/>
</dbReference>
<dbReference type="Proteomes" id="UP001201163">
    <property type="component" value="Unassembled WGS sequence"/>
</dbReference>
<sequence length="623" mass="70242">MPLFGHVVTADTHRTVLRALADSGNTTALLKWLTTMPTKPGNIRPTLEFWHMFMEHCLVHSDVQSMSQGTHIMRSQDCPPTNATYEFLVRKVFMSSSHHFLWIIRIIGRMSRAGLPFDDALLATLLEGFNGLGLASQAARVEEIYHSRLSTPQQSSRRRSGHDFNVQFAQAFRTNGRGAVVELYRSLRGRGFRPSQATLISLLDDARNADDIAFWERTFKIKAGSQVWSKVVRNALLMRSPTAVLEIYRAAKRAGVPVDLSLAEPVIRSICSSSLQPPTDAALDLAIEIYREIEDTPRTPNIGPQVALFQTLFRALSASANKTKYMPVAIDMLEEMKRRGLSDSAHVTSLVILLMRSASSFAEAFDAYKTVRERTQIPFQAKGYAAILHTFTTLKLDNRTIPPWQDYFQIVKDMQEDGSPVLPHLYTNMFRQMARMAARAKPSDPDTIPNLQKMVHTAREVQHLLSISTSVTLDTPFWNQLMDTYQRAGAFEDARRIWDRLFLEGRIDAASVSIIFDACGYTGAGRTAVQIFAGLRANGYKLNLRNWHAWLECLCRLGQLDEAARYFCLEMDSHGVPPDAEGARILLKFANQYGVGGEVRMRIQRFLPALWKKLPSDIVRGPY</sequence>
<evidence type="ECO:0000256" key="5">
    <source>
        <dbReference type="PROSITE-ProRule" id="PRU00708"/>
    </source>
</evidence>